<organism evidence="2 3">
    <name type="scientific">Rhynchophorus ferrugineus</name>
    <name type="common">Red palm weevil</name>
    <name type="synonym">Curculio ferrugineus</name>
    <dbReference type="NCBI Taxonomy" id="354439"/>
    <lineage>
        <taxon>Eukaryota</taxon>
        <taxon>Metazoa</taxon>
        <taxon>Ecdysozoa</taxon>
        <taxon>Arthropoda</taxon>
        <taxon>Hexapoda</taxon>
        <taxon>Insecta</taxon>
        <taxon>Pterygota</taxon>
        <taxon>Neoptera</taxon>
        <taxon>Endopterygota</taxon>
        <taxon>Coleoptera</taxon>
        <taxon>Polyphaga</taxon>
        <taxon>Cucujiformia</taxon>
        <taxon>Curculionidae</taxon>
        <taxon>Dryophthorinae</taxon>
        <taxon>Rhynchophorus</taxon>
    </lineage>
</organism>
<sequence length="74" mass="8072">MLFQTSISGDARRTSTDRPIDVGGKCATATADAKVQQQPQQQQECSRALHILDSAPAPGWTVHVTPEGRLFYCK</sequence>
<accession>A0A834HV82</accession>
<comment type="caution">
    <text evidence="2">The sequence shown here is derived from an EMBL/GenBank/DDBJ whole genome shotgun (WGS) entry which is preliminary data.</text>
</comment>
<dbReference type="Proteomes" id="UP000625711">
    <property type="component" value="Unassembled WGS sequence"/>
</dbReference>
<keyword evidence="3" id="KW-1185">Reference proteome</keyword>
<name>A0A834HV82_RHYFE</name>
<feature type="compositionally biased region" description="Basic and acidic residues" evidence="1">
    <location>
        <begin position="10"/>
        <end position="20"/>
    </location>
</feature>
<reference evidence="2" key="1">
    <citation type="submission" date="2020-08" db="EMBL/GenBank/DDBJ databases">
        <title>Genome sequencing and assembly of the red palm weevil Rhynchophorus ferrugineus.</title>
        <authorList>
            <person name="Dias G.B."/>
            <person name="Bergman C.M."/>
            <person name="Manee M."/>
        </authorList>
    </citation>
    <scope>NUCLEOTIDE SEQUENCE</scope>
    <source>
        <strain evidence="2">AA-2017</strain>
        <tissue evidence="2">Whole larva</tissue>
    </source>
</reference>
<dbReference type="EMBL" id="JAACXV010014387">
    <property type="protein sequence ID" value="KAF7267769.1"/>
    <property type="molecule type" value="Genomic_DNA"/>
</dbReference>
<dbReference type="OrthoDB" id="6780600at2759"/>
<gene>
    <name evidence="2" type="ORF">GWI33_019006</name>
</gene>
<protein>
    <submittedName>
        <fullName evidence="2">Uncharacterized protein</fullName>
    </submittedName>
</protein>
<evidence type="ECO:0000313" key="3">
    <source>
        <dbReference type="Proteomes" id="UP000625711"/>
    </source>
</evidence>
<feature type="region of interest" description="Disordered" evidence="1">
    <location>
        <begin position="1"/>
        <end position="22"/>
    </location>
</feature>
<evidence type="ECO:0000313" key="2">
    <source>
        <dbReference type="EMBL" id="KAF7267769.1"/>
    </source>
</evidence>
<dbReference type="AlphaFoldDB" id="A0A834HV82"/>
<evidence type="ECO:0000256" key="1">
    <source>
        <dbReference type="SAM" id="MobiDB-lite"/>
    </source>
</evidence>
<proteinExistence type="predicted"/>